<evidence type="ECO:0000256" key="7">
    <source>
        <dbReference type="SAM" id="Phobius"/>
    </source>
</evidence>
<dbReference type="Gene3D" id="1.20.950.20">
    <property type="entry name" value="Transmembrane di-heme cytochromes, Chain C"/>
    <property type="match status" value="1"/>
</dbReference>
<keyword evidence="10" id="KW-1185">Reference proteome</keyword>
<evidence type="ECO:0000256" key="2">
    <source>
        <dbReference type="ARBA" id="ARBA00022475"/>
    </source>
</evidence>
<dbReference type="Proteomes" id="UP000446768">
    <property type="component" value="Unassembled WGS sequence"/>
</dbReference>
<evidence type="ECO:0000256" key="4">
    <source>
        <dbReference type="ARBA" id="ARBA00022989"/>
    </source>
</evidence>
<dbReference type="GO" id="GO:0005886">
    <property type="term" value="C:plasma membrane"/>
    <property type="evidence" value="ECO:0007669"/>
    <property type="project" value="UniProtKB-SubCell"/>
</dbReference>
<evidence type="ECO:0000313" key="9">
    <source>
        <dbReference type="EMBL" id="MRV74411.1"/>
    </source>
</evidence>
<keyword evidence="4 7" id="KW-1133">Transmembrane helix</keyword>
<feature type="transmembrane region" description="Helical" evidence="7">
    <location>
        <begin position="119"/>
        <end position="138"/>
    </location>
</feature>
<dbReference type="SUPFAM" id="SSF81342">
    <property type="entry name" value="Transmembrane di-heme cytochromes"/>
    <property type="match status" value="1"/>
</dbReference>
<accession>A0A7X2IQZ0</accession>
<dbReference type="AlphaFoldDB" id="A0A7X2IQZ0"/>
<protein>
    <recommendedName>
        <fullName evidence="8">Cytochrome b561 bacterial/Ni-hydrogenase domain-containing protein</fullName>
    </recommendedName>
</protein>
<proteinExistence type="predicted"/>
<keyword evidence="2" id="KW-1003">Cell membrane</keyword>
<feature type="region of interest" description="Disordered" evidence="6">
    <location>
        <begin position="340"/>
        <end position="364"/>
    </location>
</feature>
<comment type="caution">
    <text evidence="9">The sequence shown here is derived from an EMBL/GenBank/DDBJ whole genome shotgun (WGS) entry which is preliminary data.</text>
</comment>
<sequence>MSSKFFARAYAGDGAQPAQPAQEVRKSLRSVAKAKLRASKAASAAYLASAGGAAARSGQPGAVRVQPVHSGAVVRGLHARAIPPGHAGDIARAVTDGACACDAVVQPARIHVWDLPTRLFHWSLVLSVTLALATGLVGGDWMPVHGYAGIAIVGLVAFRLVWGIAGAAHARFANFAPTPGRLRAYLGGNWRGHGHNPLGALSVFALLALLAVQAGTGLVGTDEISFQGPLAQLVDEARSLQLTGLHQQLAYVLMGLIALHVLAIAAYLLVRKTNLVKPMVTGWKELPAADAASEADSEVQGVNAWRWTALACALGVAVVAMAFASGAGLAQDSAPATASTASTTAQPQGATPVSAPVSSPAPAW</sequence>
<comment type="subcellular location">
    <subcellularLocation>
        <location evidence="1">Cell membrane</location>
        <topology evidence="1">Multi-pass membrane protein</topology>
    </subcellularLocation>
</comment>
<dbReference type="PANTHER" id="PTHR30485:SF2">
    <property type="entry name" value="BLL0597 PROTEIN"/>
    <property type="match status" value="1"/>
</dbReference>
<dbReference type="InterPro" id="IPR051542">
    <property type="entry name" value="Hydrogenase_cytochrome"/>
</dbReference>
<organism evidence="9 10">
    <name type="scientific">Pseudoduganella rivuli</name>
    <dbReference type="NCBI Taxonomy" id="2666085"/>
    <lineage>
        <taxon>Bacteria</taxon>
        <taxon>Pseudomonadati</taxon>
        <taxon>Pseudomonadota</taxon>
        <taxon>Betaproteobacteria</taxon>
        <taxon>Burkholderiales</taxon>
        <taxon>Oxalobacteraceae</taxon>
        <taxon>Telluria group</taxon>
        <taxon>Pseudoduganella</taxon>
    </lineage>
</organism>
<keyword evidence="5 7" id="KW-0472">Membrane</keyword>
<name>A0A7X2IQZ0_9BURK</name>
<feature type="transmembrane region" description="Helical" evidence="7">
    <location>
        <begin position="198"/>
        <end position="220"/>
    </location>
</feature>
<dbReference type="EMBL" id="WKJJ01000014">
    <property type="protein sequence ID" value="MRV74411.1"/>
    <property type="molecule type" value="Genomic_DNA"/>
</dbReference>
<dbReference type="GO" id="GO:0022904">
    <property type="term" value="P:respiratory electron transport chain"/>
    <property type="evidence" value="ECO:0007669"/>
    <property type="project" value="InterPro"/>
</dbReference>
<dbReference type="InterPro" id="IPR011577">
    <property type="entry name" value="Cyt_b561_bac/Ni-Hgenase"/>
</dbReference>
<dbReference type="GO" id="GO:0009055">
    <property type="term" value="F:electron transfer activity"/>
    <property type="evidence" value="ECO:0007669"/>
    <property type="project" value="InterPro"/>
</dbReference>
<evidence type="ECO:0000256" key="1">
    <source>
        <dbReference type="ARBA" id="ARBA00004651"/>
    </source>
</evidence>
<evidence type="ECO:0000259" key="8">
    <source>
        <dbReference type="Pfam" id="PF01292"/>
    </source>
</evidence>
<feature type="domain" description="Cytochrome b561 bacterial/Ni-hydrogenase" evidence="8">
    <location>
        <begin position="112"/>
        <end position="282"/>
    </location>
</feature>
<evidence type="ECO:0000313" key="10">
    <source>
        <dbReference type="Proteomes" id="UP000446768"/>
    </source>
</evidence>
<reference evidence="9 10" key="1">
    <citation type="submission" date="2019-11" db="EMBL/GenBank/DDBJ databases">
        <title>Novel species isolated from a subtropical stream in China.</title>
        <authorList>
            <person name="Lu H."/>
        </authorList>
    </citation>
    <scope>NUCLEOTIDE SEQUENCE [LARGE SCALE GENOMIC DNA]</scope>
    <source>
        <strain evidence="9 10">FT92W</strain>
    </source>
</reference>
<dbReference type="Pfam" id="PF01292">
    <property type="entry name" value="Ni_hydr_CYTB"/>
    <property type="match status" value="1"/>
</dbReference>
<feature type="transmembrane region" description="Helical" evidence="7">
    <location>
        <begin position="144"/>
        <end position="162"/>
    </location>
</feature>
<evidence type="ECO:0000256" key="5">
    <source>
        <dbReference type="ARBA" id="ARBA00023136"/>
    </source>
</evidence>
<dbReference type="PANTHER" id="PTHR30485">
    <property type="entry name" value="NI/FE-HYDROGENASE 1 B-TYPE CYTOCHROME SUBUNIT"/>
    <property type="match status" value="1"/>
</dbReference>
<evidence type="ECO:0000256" key="6">
    <source>
        <dbReference type="SAM" id="MobiDB-lite"/>
    </source>
</evidence>
<dbReference type="RefSeq" id="WP_154377947.1">
    <property type="nucleotide sequence ID" value="NZ_WKJJ01000014.1"/>
</dbReference>
<evidence type="ECO:0000256" key="3">
    <source>
        <dbReference type="ARBA" id="ARBA00022692"/>
    </source>
</evidence>
<dbReference type="InterPro" id="IPR016174">
    <property type="entry name" value="Di-haem_cyt_TM"/>
</dbReference>
<feature type="transmembrane region" description="Helical" evidence="7">
    <location>
        <begin position="307"/>
        <end position="330"/>
    </location>
</feature>
<dbReference type="GO" id="GO:0020037">
    <property type="term" value="F:heme binding"/>
    <property type="evidence" value="ECO:0007669"/>
    <property type="project" value="TreeGrafter"/>
</dbReference>
<feature type="transmembrane region" description="Helical" evidence="7">
    <location>
        <begin position="249"/>
        <end position="270"/>
    </location>
</feature>
<keyword evidence="3 7" id="KW-0812">Transmembrane</keyword>
<gene>
    <name evidence="9" type="ORF">GJ700_22130</name>
</gene>